<dbReference type="PRINTS" id="PR01590">
    <property type="entry name" value="HTHFIS"/>
</dbReference>
<dbReference type="InterPro" id="IPR009057">
    <property type="entry name" value="Homeodomain-like_sf"/>
</dbReference>
<evidence type="ECO:0000256" key="3">
    <source>
        <dbReference type="ARBA" id="ARBA00023015"/>
    </source>
</evidence>
<feature type="domain" description="PAS" evidence="8">
    <location>
        <begin position="6"/>
        <end position="81"/>
    </location>
</feature>
<dbReference type="NCBIfam" id="TIGR00229">
    <property type="entry name" value="sensory_box"/>
    <property type="match status" value="1"/>
</dbReference>
<evidence type="ECO:0000256" key="5">
    <source>
        <dbReference type="ARBA" id="ARBA00023163"/>
    </source>
</evidence>
<evidence type="ECO:0000256" key="4">
    <source>
        <dbReference type="ARBA" id="ARBA00023125"/>
    </source>
</evidence>
<dbReference type="CDD" id="cd00130">
    <property type="entry name" value="PAS"/>
    <property type="match status" value="1"/>
</dbReference>
<dbReference type="CDD" id="cd00009">
    <property type="entry name" value="AAA"/>
    <property type="match status" value="1"/>
</dbReference>
<evidence type="ECO:0000313" key="10">
    <source>
        <dbReference type="Proteomes" id="UP001595916"/>
    </source>
</evidence>
<dbReference type="Gene3D" id="3.30.450.20">
    <property type="entry name" value="PAS domain"/>
    <property type="match status" value="1"/>
</dbReference>
<dbReference type="InterPro" id="IPR025943">
    <property type="entry name" value="Sigma_54_int_dom_ATP-bd_2"/>
</dbReference>
<feature type="domain" description="Sigma-54 factor interaction" evidence="7">
    <location>
        <begin position="153"/>
        <end position="381"/>
    </location>
</feature>
<dbReference type="PROSITE" id="PS50045">
    <property type="entry name" value="SIGMA54_INTERACT_4"/>
    <property type="match status" value="1"/>
</dbReference>
<evidence type="ECO:0000256" key="1">
    <source>
        <dbReference type="ARBA" id="ARBA00022741"/>
    </source>
</evidence>
<evidence type="ECO:0000259" key="7">
    <source>
        <dbReference type="PROSITE" id="PS50045"/>
    </source>
</evidence>
<dbReference type="Pfam" id="PF08448">
    <property type="entry name" value="PAS_4"/>
    <property type="match status" value="1"/>
</dbReference>
<gene>
    <name evidence="9" type="ORF">ACFO4R_06475</name>
</gene>
<protein>
    <submittedName>
        <fullName evidence="9">Sigma-54 interaction domain-containing protein</fullName>
    </submittedName>
</protein>
<dbReference type="PROSITE" id="PS00676">
    <property type="entry name" value="SIGMA54_INTERACT_2"/>
    <property type="match status" value="1"/>
</dbReference>
<dbReference type="InterPro" id="IPR027417">
    <property type="entry name" value="P-loop_NTPase"/>
</dbReference>
<dbReference type="PANTHER" id="PTHR32071:SF74">
    <property type="entry name" value="TRANSCRIPTIONAL ACTIVATOR ROCR"/>
    <property type="match status" value="1"/>
</dbReference>
<dbReference type="InterPro" id="IPR013656">
    <property type="entry name" value="PAS_4"/>
</dbReference>
<keyword evidence="3" id="KW-0805">Transcription regulation</keyword>
<dbReference type="Pfam" id="PF25601">
    <property type="entry name" value="AAA_lid_14"/>
    <property type="match status" value="1"/>
</dbReference>
<organism evidence="9 10">
    <name type="scientific">Filifactor villosus</name>
    <dbReference type="NCBI Taxonomy" id="29374"/>
    <lineage>
        <taxon>Bacteria</taxon>
        <taxon>Bacillati</taxon>
        <taxon>Bacillota</taxon>
        <taxon>Clostridia</taxon>
        <taxon>Peptostreptococcales</taxon>
        <taxon>Filifactoraceae</taxon>
        <taxon>Filifactor</taxon>
    </lineage>
</organism>
<dbReference type="Pfam" id="PF00158">
    <property type="entry name" value="Sigma54_activat"/>
    <property type="match status" value="1"/>
</dbReference>
<dbReference type="PANTHER" id="PTHR32071">
    <property type="entry name" value="TRANSCRIPTIONAL REGULATORY PROTEIN"/>
    <property type="match status" value="1"/>
</dbReference>
<dbReference type="PROSITE" id="PS50112">
    <property type="entry name" value="PAS"/>
    <property type="match status" value="1"/>
</dbReference>
<dbReference type="InterPro" id="IPR035965">
    <property type="entry name" value="PAS-like_dom_sf"/>
</dbReference>
<dbReference type="Pfam" id="PF02954">
    <property type="entry name" value="HTH_8"/>
    <property type="match status" value="1"/>
</dbReference>
<dbReference type="Proteomes" id="UP001595916">
    <property type="component" value="Unassembled WGS sequence"/>
</dbReference>
<dbReference type="InterPro" id="IPR002197">
    <property type="entry name" value="HTH_Fis"/>
</dbReference>
<dbReference type="Gene3D" id="1.10.8.60">
    <property type="match status" value="1"/>
</dbReference>
<evidence type="ECO:0000256" key="2">
    <source>
        <dbReference type="ARBA" id="ARBA00022840"/>
    </source>
</evidence>
<dbReference type="EMBL" id="JBHSHL010000022">
    <property type="protein sequence ID" value="MFC4804726.1"/>
    <property type="molecule type" value="Genomic_DNA"/>
</dbReference>
<keyword evidence="6" id="KW-0175">Coiled coil</keyword>
<dbReference type="Gene3D" id="3.40.50.300">
    <property type="entry name" value="P-loop containing nucleotide triphosphate hydrolases"/>
    <property type="match status" value="1"/>
</dbReference>
<dbReference type="SMART" id="SM00382">
    <property type="entry name" value="AAA"/>
    <property type="match status" value="1"/>
</dbReference>
<evidence type="ECO:0000256" key="6">
    <source>
        <dbReference type="SAM" id="Coils"/>
    </source>
</evidence>
<keyword evidence="10" id="KW-1185">Reference proteome</keyword>
<proteinExistence type="predicted"/>
<dbReference type="InterPro" id="IPR000014">
    <property type="entry name" value="PAS"/>
</dbReference>
<dbReference type="InterPro" id="IPR025944">
    <property type="entry name" value="Sigma_54_int_dom_CS"/>
</dbReference>
<dbReference type="InterPro" id="IPR002078">
    <property type="entry name" value="Sigma_54_int"/>
</dbReference>
<evidence type="ECO:0000259" key="8">
    <source>
        <dbReference type="PROSITE" id="PS50112"/>
    </source>
</evidence>
<dbReference type="InterPro" id="IPR003593">
    <property type="entry name" value="AAA+_ATPase"/>
</dbReference>
<dbReference type="SUPFAM" id="SSF46689">
    <property type="entry name" value="Homeodomain-like"/>
    <property type="match status" value="1"/>
</dbReference>
<keyword evidence="1" id="KW-0547">Nucleotide-binding</keyword>
<keyword evidence="2" id="KW-0067">ATP-binding</keyword>
<sequence length="465" mass="52726">MKIKDYKTMISILLEMIDDGVHIIDKEGKTFIYNNSMAEIENMRASEVLGKPFQSVFGTLDKSNSTLLKALDRGEKTLNEKQHYQNTDGKEIVTVNSTVPFFVDGEVVAAIEVAQNITKIQAMSDTILELQKGIKQPTKLIENKIKNYRFHNIIGKNRKFKKMIEVAKKAADSSATVLIYGETGTGKELIAQSIHFDGERRKAPFLAQNCAALPGSLLEGILFGTEKGGFTGAIDREGLFEQANGGTLLLDEINSMSYDLQAKLLRVLQEGYVRRVGGKKDIPLDVRIIATTNEEPKSLVEKGIIRRDLYYRLNIIPITIPALRERKDDILLLADKFVEKYNKKYRKEIWMIAEEAKEKLLRYDYPGNVRELENVIMAALSMIDSEHILTADRINVEEDSSPMSSYFDKDEIISEIGLDAFMDEIEKKAILNALQNNNNNVSRAAKELRIKRQTLQHKIKKFKLD</sequence>
<dbReference type="SUPFAM" id="SSF55785">
    <property type="entry name" value="PYP-like sensor domain (PAS domain)"/>
    <property type="match status" value="1"/>
</dbReference>
<dbReference type="InterPro" id="IPR025662">
    <property type="entry name" value="Sigma_54_int_dom_ATP-bd_1"/>
</dbReference>
<reference evidence="10" key="1">
    <citation type="journal article" date="2019" name="Int. J. Syst. Evol. Microbiol.">
        <title>The Global Catalogue of Microorganisms (GCM) 10K type strain sequencing project: providing services to taxonomists for standard genome sequencing and annotation.</title>
        <authorList>
            <consortium name="The Broad Institute Genomics Platform"/>
            <consortium name="The Broad Institute Genome Sequencing Center for Infectious Disease"/>
            <person name="Wu L."/>
            <person name="Ma J."/>
        </authorList>
    </citation>
    <scope>NUCLEOTIDE SEQUENCE [LARGE SCALE GENOMIC DNA]</scope>
    <source>
        <strain evidence="10">CCUG 46385</strain>
    </source>
</reference>
<dbReference type="SUPFAM" id="SSF52540">
    <property type="entry name" value="P-loop containing nucleoside triphosphate hydrolases"/>
    <property type="match status" value="1"/>
</dbReference>
<dbReference type="RefSeq" id="WP_379788241.1">
    <property type="nucleotide sequence ID" value="NZ_JBHSHL010000022.1"/>
</dbReference>
<accession>A0ABV9QPY1</accession>
<dbReference type="PROSITE" id="PS00688">
    <property type="entry name" value="SIGMA54_INTERACT_3"/>
    <property type="match status" value="1"/>
</dbReference>
<dbReference type="InterPro" id="IPR058031">
    <property type="entry name" value="AAA_lid_NorR"/>
</dbReference>
<feature type="coiled-coil region" evidence="6">
    <location>
        <begin position="431"/>
        <end position="465"/>
    </location>
</feature>
<dbReference type="PROSITE" id="PS00675">
    <property type="entry name" value="SIGMA54_INTERACT_1"/>
    <property type="match status" value="1"/>
</dbReference>
<dbReference type="Gene3D" id="1.10.10.60">
    <property type="entry name" value="Homeodomain-like"/>
    <property type="match status" value="1"/>
</dbReference>
<keyword evidence="4" id="KW-0238">DNA-binding</keyword>
<comment type="caution">
    <text evidence="9">The sequence shown here is derived from an EMBL/GenBank/DDBJ whole genome shotgun (WGS) entry which is preliminary data.</text>
</comment>
<keyword evidence="5" id="KW-0804">Transcription</keyword>
<evidence type="ECO:0000313" key="9">
    <source>
        <dbReference type="EMBL" id="MFC4804726.1"/>
    </source>
</evidence>
<name>A0ABV9QPY1_9FIRM</name>